<dbReference type="AlphaFoldDB" id="A0A376Y9S7"/>
<feature type="transmembrane region" description="Helical" evidence="11">
    <location>
        <begin position="265"/>
        <end position="283"/>
    </location>
</feature>
<dbReference type="EMBL" id="UGDC01000003">
    <property type="protein sequence ID" value="STJ80970.1"/>
    <property type="molecule type" value="Genomic_DNA"/>
</dbReference>
<evidence type="ECO:0000256" key="1">
    <source>
        <dbReference type="ARBA" id="ARBA00004429"/>
    </source>
</evidence>
<dbReference type="PANTHER" id="PTHR43227:SF7">
    <property type="entry name" value="ARABINOOLIGOSACCHARIDES TRANSPORT SYSTEM PERMEASE PROTEIN ARAP"/>
    <property type="match status" value="1"/>
</dbReference>
<feature type="transmembrane region" description="Helical" evidence="11">
    <location>
        <begin position="163"/>
        <end position="189"/>
    </location>
</feature>
<comment type="function">
    <text evidence="9">Probably part of the binding-protein-dependent transport system YcjNOP. Probably responsible for the translocation of the substrate across the membrane.</text>
</comment>
<evidence type="ECO:0000256" key="8">
    <source>
        <dbReference type="ARBA" id="ARBA00023136"/>
    </source>
</evidence>
<dbReference type="InterPro" id="IPR035906">
    <property type="entry name" value="MetI-like_sf"/>
</dbReference>
<dbReference type="FunFam" id="1.10.3720.10:FF:000041">
    <property type="entry name" value="Inner membrane ABC transporter permease ycjO"/>
    <property type="match status" value="1"/>
</dbReference>
<proteinExistence type="inferred from homology"/>
<dbReference type="SUPFAM" id="SSF161098">
    <property type="entry name" value="MetI-like"/>
    <property type="match status" value="1"/>
</dbReference>
<evidence type="ECO:0000256" key="5">
    <source>
        <dbReference type="ARBA" id="ARBA00022519"/>
    </source>
</evidence>
<feature type="transmembrane region" description="Helical" evidence="11">
    <location>
        <begin position="110"/>
        <end position="130"/>
    </location>
</feature>
<dbReference type="GO" id="GO:0005886">
    <property type="term" value="C:plasma membrane"/>
    <property type="evidence" value="ECO:0007669"/>
    <property type="project" value="UniProtKB-SubCell"/>
</dbReference>
<dbReference type="PANTHER" id="PTHR43227">
    <property type="entry name" value="BLL4140 PROTEIN"/>
    <property type="match status" value="1"/>
</dbReference>
<name>A0A376Y9S7_ECOLX</name>
<keyword evidence="4" id="KW-1003">Cell membrane</keyword>
<dbReference type="GO" id="GO:0055085">
    <property type="term" value="P:transmembrane transport"/>
    <property type="evidence" value="ECO:0007669"/>
    <property type="project" value="InterPro"/>
</dbReference>
<keyword evidence="7 11" id="KW-1133">Transmembrane helix</keyword>
<evidence type="ECO:0000256" key="10">
    <source>
        <dbReference type="ARBA" id="ARBA00069731"/>
    </source>
</evidence>
<comment type="subcellular location">
    <subcellularLocation>
        <location evidence="1">Cell inner membrane</location>
        <topology evidence="1">Multi-pass membrane protein</topology>
    </subcellularLocation>
    <subcellularLocation>
        <location evidence="11">Cell membrane</location>
        <topology evidence="11">Multi-pass membrane protein</topology>
    </subcellularLocation>
</comment>
<keyword evidence="3 11" id="KW-0813">Transport</keyword>
<evidence type="ECO:0000256" key="11">
    <source>
        <dbReference type="RuleBase" id="RU363032"/>
    </source>
</evidence>
<dbReference type="PROSITE" id="PS50928">
    <property type="entry name" value="ABC_TM1"/>
    <property type="match status" value="1"/>
</dbReference>
<comment type="similarity">
    <text evidence="2">Belongs to the binding-protein-dependent transport system permease family. MalFG subfamily.</text>
</comment>
<reference evidence="13 14" key="1">
    <citation type="submission" date="2018-06" db="EMBL/GenBank/DDBJ databases">
        <authorList>
            <consortium name="Pathogen Informatics"/>
            <person name="Doyle S."/>
        </authorList>
    </citation>
    <scope>NUCLEOTIDE SEQUENCE [LARGE SCALE GENOMIC DNA]</scope>
    <source>
        <strain evidence="13 14">NCTC9117</strain>
    </source>
</reference>
<evidence type="ECO:0000256" key="4">
    <source>
        <dbReference type="ARBA" id="ARBA00022475"/>
    </source>
</evidence>
<evidence type="ECO:0000256" key="6">
    <source>
        <dbReference type="ARBA" id="ARBA00022692"/>
    </source>
</evidence>
<accession>A0A376Y9S7</accession>
<evidence type="ECO:0000256" key="7">
    <source>
        <dbReference type="ARBA" id="ARBA00022989"/>
    </source>
</evidence>
<dbReference type="CDD" id="cd06261">
    <property type="entry name" value="TM_PBP2"/>
    <property type="match status" value="1"/>
</dbReference>
<dbReference type="Proteomes" id="UP000254785">
    <property type="component" value="Unassembled WGS sequence"/>
</dbReference>
<gene>
    <name evidence="13" type="primary">ycjO</name>
    <name evidence="13" type="ORF">NCTC9117_03508</name>
</gene>
<feature type="domain" description="ABC transmembrane type-1" evidence="12">
    <location>
        <begin position="73"/>
        <end position="283"/>
    </location>
</feature>
<protein>
    <recommendedName>
        <fullName evidence="10">Inner membrane ABC transporter permease protein YcjO</fullName>
    </recommendedName>
</protein>
<sequence length="293" mass="33258">MNRLFSGRSDMPFALLLLAPSLLLLGGLVAWPMVSNIEISFLRLPLNPNIESTFVGVSNYVRILSDLGFWHSLWMTVWYTALVVAGSTVLGLAVAMFFNREFRLRKTARSLVILSYVTPSISLVFAWKYMFNNGYGIVNYLGVDLLHLYEQAPLWFDNPGSSFVLVVLFAIWRYFPYAFISFLAILQTIDKSLYEAAEMDGANAWQRFRIVTLPAIMPVLATVVTLRTIWMFYMFSDVYLLTTKVDILGVYLYKTAFAFNDLGKAAAISVVLFIIIFAVILLTRKRVNLNGNK</sequence>
<evidence type="ECO:0000256" key="3">
    <source>
        <dbReference type="ARBA" id="ARBA00022448"/>
    </source>
</evidence>
<keyword evidence="5" id="KW-0997">Cell inner membrane</keyword>
<organism evidence="13 14">
    <name type="scientific">Escherichia coli</name>
    <dbReference type="NCBI Taxonomy" id="562"/>
    <lineage>
        <taxon>Bacteria</taxon>
        <taxon>Pseudomonadati</taxon>
        <taxon>Pseudomonadota</taxon>
        <taxon>Gammaproteobacteria</taxon>
        <taxon>Enterobacterales</taxon>
        <taxon>Enterobacteriaceae</taxon>
        <taxon>Escherichia</taxon>
    </lineage>
</organism>
<dbReference type="Gene3D" id="1.10.3720.10">
    <property type="entry name" value="MetI-like"/>
    <property type="match status" value="1"/>
</dbReference>
<evidence type="ECO:0000259" key="12">
    <source>
        <dbReference type="PROSITE" id="PS50928"/>
    </source>
</evidence>
<feature type="transmembrane region" description="Helical" evidence="11">
    <location>
        <begin position="210"/>
        <end position="233"/>
    </location>
</feature>
<feature type="transmembrane region" description="Helical" evidence="11">
    <location>
        <begin position="77"/>
        <end position="98"/>
    </location>
</feature>
<keyword evidence="8 11" id="KW-0472">Membrane</keyword>
<evidence type="ECO:0000313" key="13">
    <source>
        <dbReference type="EMBL" id="STJ80970.1"/>
    </source>
</evidence>
<keyword evidence="6 11" id="KW-0812">Transmembrane</keyword>
<evidence type="ECO:0000256" key="2">
    <source>
        <dbReference type="ARBA" id="ARBA00009047"/>
    </source>
</evidence>
<dbReference type="InterPro" id="IPR050809">
    <property type="entry name" value="UgpAE/MalFG_permease"/>
</dbReference>
<evidence type="ECO:0000256" key="9">
    <source>
        <dbReference type="ARBA" id="ARBA00057566"/>
    </source>
</evidence>
<evidence type="ECO:0000313" key="14">
    <source>
        <dbReference type="Proteomes" id="UP000254785"/>
    </source>
</evidence>
<dbReference type="Pfam" id="PF00528">
    <property type="entry name" value="BPD_transp_1"/>
    <property type="match status" value="1"/>
</dbReference>
<dbReference type="InterPro" id="IPR000515">
    <property type="entry name" value="MetI-like"/>
</dbReference>